<dbReference type="InterPro" id="IPR047227">
    <property type="entry name" value="MEX3"/>
</dbReference>
<name>A0A310SEE0_9HYME</name>
<organism evidence="2 3">
    <name type="scientific">Eufriesea mexicana</name>
    <dbReference type="NCBI Taxonomy" id="516756"/>
    <lineage>
        <taxon>Eukaryota</taxon>
        <taxon>Metazoa</taxon>
        <taxon>Ecdysozoa</taxon>
        <taxon>Arthropoda</taxon>
        <taxon>Hexapoda</taxon>
        <taxon>Insecta</taxon>
        <taxon>Pterygota</taxon>
        <taxon>Neoptera</taxon>
        <taxon>Endopterygota</taxon>
        <taxon>Hymenoptera</taxon>
        <taxon>Apocrita</taxon>
        <taxon>Aculeata</taxon>
        <taxon>Apoidea</taxon>
        <taxon>Anthophila</taxon>
        <taxon>Apidae</taxon>
        <taxon>Eufriesea</taxon>
    </lineage>
</organism>
<dbReference type="GO" id="GO:0003723">
    <property type="term" value="F:RNA binding"/>
    <property type="evidence" value="ECO:0007669"/>
    <property type="project" value="InterPro"/>
</dbReference>
<dbReference type="OrthoDB" id="427410at2759"/>
<keyword evidence="3" id="KW-1185">Reference proteome</keyword>
<dbReference type="PANTHER" id="PTHR23285">
    <property type="entry name" value="RING FINGER AND KH DOMAIN CONTAINING PROTEIN 1"/>
    <property type="match status" value="1"/>
</dbReference>
<evidence type="ECO:0000313" key="3">
    <source>
        <dbReference type="Proteomes" id="UP000250275"/>
    </source>
</evidence>
<feature type="region of interest" description="Disordered" evidence="1">
    <location>
        <begin position="38"/>
        <end position="86"/>
    </location>
</feature>
<dbReference type="AlphaFoldDB" id="A0A310SEE0"/>
<evidence type="ECO:0000313" key="2">
    <source>
        <dbReference type="EMBL" id="OAD55854.1"/>
    </source>
</evidence>
<feature type="region of interest" description="Disordered" evidence="1">
    <location>
        <begin position="1"/>
        <end position="20"/>
    </location>
</feature>
<accession>A0A310SEE0</accession>
<dbReference type="EMBL" id="KQ762461">
    <property type="protein sequence ID" value="OAD55854.1"/>
    <property type="molecule type" value="Genomic_DNA"/>
</dbReference>
<reference evidence="2 3" key="1">
    <citation type="submission" date="2015-07" db="EMBL/GenBank/DDBJ databases">
        <title>The genome of Eufriesea mexicana.</title>
        <authorList>
            <person name="Pan H."/>
            <person name="Kapheim K."/>
        </authorList>
    </citation>
    <scope>NUCLEOTIDE SEQUENCE [LARGE SCALE GENOMIC DNA]</scope>
    <source>
        <strain evidence="2">0111107269</strain>
        <tissue evidence="2">Whole body</tissue>
    </source>
</reference>
<feature type="region of interest" description="Disordered" evidence="1">
    <location>
        <begin position="107"/>
        <end position="129"/>
    </location>
</feature>
<sequence>MPTSLFSEMDRGANGGGTASLEDQRALQLALELSMLGLEGTPGCPGTGTGTGTGTANDPDPLQTTPPGVFEEARSKKSQNMTECVPVPSSEHVAEIVGRQGVRLSIARAIDRSSTPRSRPASPPPHLSSRINARARALAMIVGFPKSLEAIGPDVVRLPWQREKKVTAAGHVLAASVQRIKAPTPALRNRKSCGKGKRCYRHYLHYLFPVTPVKFLPSEKPCPVKTTYARILEAPQTTNEIGQPEISKLVQRSLFSDIYPCPLALEKSWDKERSAQQRYNAFVGSMLPSVQLAKTELPQKLRSRRSFGFKKLQEARRFLVLLSQWRLSTFSWGTMVGWNPGPAGSSPVIVQPKLNPYSGSYGLLEPRLAFGLGVACIVRSREEGTACLHPHD</sequence>
<proteinExistence type="predicted"/>
<dbReference type="PANTHER" id="PTHR23285:SF7">
    <property type="entry name" value="LD09246P1"/>
    <property type="match status" value="1"/>
</dbReference>
<gene>
    <name evidence="2" type="ORF">WN48_04198</name>
</gene>
<evidence type="ECO:0000256" key="1">
    <source>
        <dbReference type="SAM" id="MobiDB-lite"/>
    </source>
</evidence>
<protein>
    <submittedName>
        <fullName evidence="2">RNA-binding protein MEX3B</fullName>
    </submittedName>
</protein>
<dbReference type="Proteomes" id="UP000250275">
    <property type="component" value="Unassembled WGS sequence"/>
</dbReference>
<feature type="compositionally biased region" description="Gly residues" evidence="1">
    <location>
        <begin position="43"/>
        <end position="53"/>
    </location>
</feature>